<reference evidence="2 3" key="1">
    <citation type="submission" date="2017-12" db="EMBL/GenBank/DDBJ databases">
        <title>Detection of the carbapenemase gene blaVIM-5 in members of the Pseudomonas putida group isolated from polluted Nigerian wetlands.</title>
        <authorList>
            <person name="Adelowo O."/>
            <person name="Vollmers J."/>
            <person name="Maeusezahl I."/>
            <person name="Kaster A.-K."/>
            <person name="Mueller J.A."/>
        </authorList>
    </citation>
    <scope>NUCLEOTIDE SEQUENCE [LARGE SCALE GENOMIC DNA]</scope>
    <source>
        <strain evidence="2 3">MR69</strain>
    </source>
</reference>
<accession>A0ABX4U5M4</accession>
<evidence type="ECO:0000313" key="2">
    <source>
        <dbReference type="EMBL" id="PLV14197.1"/>
    </source>
</evidence>
<dbReference type="Proteomes" id="UP000234744">
    <property type="component" value="Unassembled WGS sequence"/>
</dbReference>
<proteinExistence type="predicted"/>
<keyword evidence="3" id="KW-1185">Reference proteome</keyword>
<feature type="compositionally biased region" description="Pro residues" evidence="1">
    <location>
        <begin position="49"/>
        <end position="64"/>
    </location>
</feature>
<feature type="region of interest" description="Disordered" evidence="1">
    <location>
        <begin position="1"/>
        <end position="64"/>
    </location>
</feature>
<dbReference type="EMBL" id="PJCJ01000006">
    <property type="protein sequence ID" value="PLV14197.1"/>
    <property type="molecule type" value="Genomic_DNA"/>
</dbReference>
<evidence type="ECO:0008006" key="4">
    <source>
        <dbReference type="Google" id="ProtNLM"/>
    </source>
</evidence>
<organism evidence="2 3">
    <name type="scientific">Pseudomonas plecoglossicida</name>
    <dbReference type="NCBI Taxonomy" id="70775"/>
    <lineage>
        <taxon>Bacteria</taxon>
        <taxon>Pseudomonadati</taxon>
        <taxon>Pseudomonadota</taxon>
        <taxon>Gammaproteobacteria</taxon>
        <taxon>Pseudomonadales</taxon>
        <taxon>Pseudomonadaceae</taxon>
        <taxon>Pseudomonas</taxon>
    </lineage>
</organism>
<protein>
    <recommendedName>
        <fullName evidence="4">Diguanylate cyclase</fullName>
    </recommendedName>
</protein>
<gene>
    <name evidence="2" type="ORF">CXG47_12425</name>
</gene>
<evidence type="ECO:0000256" key="1">
    <source>
        <dbReference type="SAM" id="MobiDB-lite"/>
    </source>
</evidence>
<evidence type="ECO:0000313" key="3">
    <source>
        <dbReference type="Proteomes" id="UP000234744"/>
    </source>
</evidence>
<name>A0ABX4U5M4_PSEDL</name>
<sequence>MSRRRTAANTGEAGAIHRIGFFAGTPAPTGDASARGLSANRQPSSPRSQAPPRPTPSNVPPTTR</sequence>
<comment type="caution">
    <text evidence="2">The sequence shown here is derived from an EMBL/GenBank/DDBJ whole genome shotgun (WGS) entry which is preliminary data.</text>
</comment>